<accession>A0A8J5K116</accession>
<feature type="region of interest" description="Disordered" evidence="1">
    <location>
        <begin position="1"/>
        <end position="30"/>
    </location>
</feature>
<dbReference type="EMBL" id="JAHLQT010024345">
    <property type="protein sequence ID" value="KAG7165419.1"/>
    <property type="molecule type" value="Genomic_DNA"/>
</dbReference>
<proteinExistence type="predicted"/>
<evidence type="ECO:0000313" key="3">
    <source>
        <dbReference type="Proteomes" id="UP000747542"/>
    </source>
</evidence>
<organism evidence="2 3">
    <name type="scientific">Homarus americanus</name>
    <name type="common">American lobster</name>
    <dbReference type="NCBI Taxonomy" id="6706"/>
    <lineage>
        <taxon>Eukaryota</taxon>
        <taxon>Metazoa</taxon>
        <taxon>Ecdysozoa</taxon>
        <taxon>Arthropoda</taxon>
        <taxon>Crustacea</taxon>
        <taxon>Multicrustacea</taxon>
        <taxon>Malacostraca</taxon>
        <taxon>Eumalacostraca</taxon>
        <taxon>Eucarida</taxon>
        <taxon>Decapoda</taxon>
        <taxon>Pleocyemata</taxon>
        <taxon>Astacidea</taxon>
        <taxon>Nephropoidea</taxon>
        <taxon>Nephropidae</taxon>
        <taxon>Homarus</taxon>
    </lineage>
</organism>
<feature type="compositionally biased region" description="Low complexity" evidence="1">
    <location>
        <begin position="7"/>
        <end position="20"/>
    </location>
</feature>
<feature type="compositionally biased region" description="Pro residues" evidence="1">
    <location>
        <begin position="21"/>
        <end position="30"/>
    </location>
</feature>
<protein>
    <submittedName>
        <fullName evidence="2">Uncharacterized protein</fullName>
    </submittedName>
</protein>
<name>A0A8J5K116_HOMAM</name>
<sequence length="78" mass="8633">MRSVSITDDTTTLPTASPTHATPPMPPIPPGQTFYLLHLTHATPSSPSTRWPPRLHTTHSVYIPPILSTPYPYQPAQY</sequence>
<dbReference type="AlphaFoldDB" id="A0A8J5K116"/>
<reference evidence="2" key="1">
    <citation type="journal article" date="2021" name="Sci. Adv.">
        <title>The American lobster genome reveals insights on longevity, neural, and immune adaptations.</title>
        <authorList>
            <person name="Polinski J.M."/>
            <person name="Zimin A.V."/>
            <person name="Clark K.F."/>
            <person name="Kohn A.B."/>
            <person name="Sadowski N."/>
            <person name="Timp W."/>
            <person name="Ptitsyn A."/>
            <person name="Khanna P."/>
            <person name="Romanova D.Y."/>
            <person name="Williams P."/>
            <person name="Greenwood S.J."/>
            <person name="Moroz L.L."/>
            <person name="Walt D.R."/>
            <person name="Bodnar A.G."/>
        </authorList>
    </citation>
    <scope>NUCLEOTIDE SEQUENCE</scope>
    <source>
        <strain evidence="2">GMGI-L3</strain>
    </source>
</reference>
<comment type="caution">
    <text evidence="2">The sequence shown here is derived from an EMBL/GenBank/DDBJ whole genome shotgun (WGS) entry which is preliminary data.</text>
</comment>
<evidence type="ECO:0000256" key="1">
    <source>
        <dbReference type="SAM" id="MobiDB-lite"/>
    </source>
</evidence>
<gene>
    <name evidence="2" type="ORF">Hamer_G007250</name>
</gene>
<keyword evidence="3" id="KW-1185">Reference proteome</keyword>
<evidence type="ECO:0000313" key="2">
    <source>
        <dbReference type="EMBL" id="KAG7165419.1"/>
    </source>
</evidence>
<dbReference type="Proteomes" id="UP000747542">
    <property type="component" value="Unassembled WGS sequence"/>
</dbReference>